<proteinExistence type="predicted"/>
<dbReference type="InterPro" id="IPR039532">
    <property type="entry name" value="TetR_C_Firmicutes"/>
</dbReference>
<keyword evidence="1 2" id="KW-0238">DNA-binding</keyword>
<dbReference type="Pfam" id="PF00440">
    <property type="entry name" value="TetR_N"/>
    <property type="match status" value="1"/>
</dbReference>
<dbReference type="PANTHER" id="PTHR43479">
    <property type="entry name" value="ACREF/ENVCD OPERON REPRESSOR-RELATED"/>
    <property type="match status" value="1"/>
</dbReference>
<accession>A0A9D2PLL5</accession>
<dbReference type="PROSITE" id="PS50977">
    <property type="entry name" value="HTH_TETR_2"/>
    <property type="match status" value="1"/>
</dbReference>
<dbReference type="Gene3D" id="1.10.357.10">
    <property type="entry name" value="Tetracycline Repressor, domain 2"/>
    <property type="match status" value="1"/>
</dbReference>
<protein>
    <submittedName>
        <fullName evidence="4">TetR/AcrR family transcriptional regulator</fullName>
    </submittedName>
</protein>
<dbReference type="Proteomes" id="UP000823886">
    <property type="component" value="Unassembled WGS sequence"/>
</dbReference>
<name>A0A9D2PLL5_9FIRM</name>
<evidence type="ECO:0000256" key="2">
    <source>
        <dbReference type="PROSITE-ProRule" id="PRU00335"/>
    </source>
</evidence>
<dbReference type="PANTHER" id="PTHR43479:SF7">
    <property type="entry name" value="TETR-FAMILY TRANSCRIPTIONAL REGULATOR"/>
    <property type="match status" value="1"/>
</dbReference>
<sequence length="190" mass="21911">MNRTKNTMSDVFWQILEEKPYSKITVQNIVDCCQVNRNTFYYHFKDIPDLAEYSIKAWTDQVIQNNCEFGSPINCVTPIVQELMKRRTAFIHIYRSAHREAFIRYLNEISSYIVQAYIDTAINRTGLPSENRSTVVRVYKCTLAGLILDWLDEGASYDLLAFCEKICLSFAGAGKRALLGQTNRSFPSHD</sequence>
<comment type="caution">
    <text evidence="4">The sequence shown here is derived from an EMBL/GenBank/DDBJ whole genome shotgun (WGS) entry which is preliminary data.</text>
</comment>
<dbReference type="EMBL" id="DWVZ01000048">
    <property type="protein sequence ID" value="HJC62731.1"/>
    <property type="molecule type" value="Genomic_DNA"/>
</dbReference>
<dbReference type="InterPro" id="IPR009057">
    <property type="entry name" value="Homeodomain-like_sf"/>
</dbReference>
<evidence type="ECO:0000313" key="4">
    <source>
        <dbReference type="EMBL" id="HJC62731.1"/>
    </source>
</evidence>
<dbReference type="GO" id="GO:0003677">
    <property type="term" value="F:DNA binding"/>
    <property type="evidence" value="ECO:0007669"/>
    <property type="project" value="UniProtKB-UniRule"/>
</dbReference>
<gene>
    <name evidence="4" type="ORF">H9753_03800</name>
</gene>
<reference evidence="4" key="2">
    <citation type="submission" date="2021-04" db="EMBL/GenBank/DDBJ databases">
        <authorList>
            <person name="Gilroy R."/>
        </authorList>
    </citation>
    <scope>NUCLEOTIDE SEQUENCE</scope>
    <source>
        <strain evidence="4">ChiBcec2-3848</strain>
    </source>
</reference>
<feature type="domain" description="HTH tetR-type" evidence="3">
    <location>
        <begin position="2"/>
        <end position="62"/>
    </location>
</feature>
<dbReference type="AlphaFoldDB" id="A0A9D2PLL5"/>
<evidence type="ECO:0000259" key="3">
    <source>
        <dbReference type="PROSITE" id="PS50977"/>
    </source>
</evidence>
<dbReference type="InterPro" id="IPR001647">
    <property type="entry name" value="HTH_TetR"/>
</dbReference>
<feature type="DNA-binding region" description="H-T-H motif" evidence="2">
    <location>
        <begin position="25"/>
        <end position="44"/>
    </location>
</feature>
<reference evidence="4" key="1">
    <citation type="journal article" date="2021" name="PeerJ">
        <title>Extensive microbial diversity within the chicken gut microbiome revealed by metagenomics and culture.</title>
        <authorList>
            <person name="Gilroy R."/>
            <person name="Ravi A."/>
            <person name="Getino M."/>
            <person name="Pursley I."/>
            <person name="Horton D.L."/>
            <person name="Alikhan N.F."/>
            <person name="Baker D."/>
            <person name="Gharbi K."/>
            <person name="Hall N."/>
            <person name="Watson M."/>
            <person name="Adriaenssens E.M."/>
            <person name="Foster-Nyarko E."/>
            <person name="Jarju S."/>
            <person name="Secka A."/>
            <person name="Antonio M."/>
            <person name="Oren A."/>
            <person name="Chaudhuri R.R."/>
            <person name="La Ragione R."/>
            <person name="Hildebrand F."/>
            <person name="Pallen M.J."/>
        </authorList>
    </citation>
    <scope>NUCLEOTIDE SEQUENCE</scope>
    <source>
        <strain evidence="4">ChiBcec2-3848</strain>
    </source>
</reference>
<dbReference type="SUPFAM" id="SSF46689">
    <property type="entry name" value="Homeodomain-like"/>
    <property type="match status" value="1"/>
</dbReference>
<organism evidence="4 5">
    <name type="scientific">Candidatus Blautia merdavium</name>
    <dbReference type="NCBI Taxonomy" id="2838494"/>
    <lineage>
        <taxon>Bacteria</taxon>
        <taxon>Bacillati</taxon>
        <taxon>Bacillota</taxon>
        <taxon>Clostridia</taxon>
        <taxon>Lachnospirales</taxon>
        <taxon>Lachnospiraceae</taxon>
        <taxon>Blautia</taxon>
    </lineage>
</organism>
<evidence type="ECO:0000313" key="5">
    <source>
        <dbReference type="Proteomes" id="UP000823886"/>
    </source>
</evidence>
<dbReference type="InterPro" id="IPR050624">
    <property type="entry name" value="HTH-type_Tx_Regulator"/>
</dbReference>
<dbReference type="Pfam" id="PF14278">
    <property type="entry name" value="TetR_C_8"/>
    <property type="match status" value="1"/>
</dbReference>
<evidence type="ECO:0000256" key="1">
    <source>
        <dbReference type="ARBA" id="ARBA00023125"/>
    </source>
</evidence>